<protein>
    <submittedName>
        <fullName evidence="3">Retrovirus-related Pol polyprotein</fullName>
    </submittedName>
</protein>
<dbReference type="InterPro" id="IPR050951">
    <property type="entry name" value="Retrovirus_Pol_polyprotein"/>
</dbReference>
<dbReference type="GO" id="GO:0003824">
    <property type="term" value="F:catalytic activity"/>
    <property type="evidence" value="ECO:0007669"/>
    <property type="project" value="UniProtKB-KW"/>
</dbReference>
<proteinExistence type="predicted"/>
<gene>
    <name evidence="3" type="primary">pol</name>
    <name evidence="3" type="ORF">CR513_14128</name>
</gene>
<dbReference type="InterPro" id="IPR043502">
    <property type="entry name" value="DNA/RNA_pol_sf"/>
</dbReference>
<dbReference type="SUPFAM" id="SSF56672">
    <property type="entry name" value="DNA/RNA polymerases"/>
    <property type="match status" value="1"/>
</dbReference>
<keyword evidence="1" id="KW-0511">Multifunctional enzyme</keyword>
<dbReference type="OrthoDB" id="41323at2759"/>
<feature type="non-terminal residue" evidence="3">
    <location>
        <position position="1"/>
    </location>
</feature>
<name>A0A371HI69_MUCPR</name>
<dbReference type="Pfam" id="PF17919">
    <property type="entry name" value="RT_RNaseH_2"/>
    <property type="match status" value="1"/>
</dbReference>
<evidence type="ECO:0000313" key="4">
    <source>
        <dbReference type="Proteomes" id="UP000257109"/>
    </source>
</evidence>
<evidence type="ECO:0000259" key="2">
    <source>
        <dbReference type="Pfam" id="PF17919"/>
    </source>
</evidence>
<evidence type="ECO:0000313" key="3">
    <source>
        <dbReference type="EMBL" id="RDY02422.1"/>
    </source>
</evidence>
<dbReference type="AlphaFoldDB" id="A0A371HI69"/>
<dbReference type="Proteomes" id="UP000257109">
    <property type="component" value="Unassembled WGS sequence"/>
</dbReference>
<dbReference type="PANTHER" id="PTHR37984:SF5">
    <property type="entry name" value="PROTEIN NYNRIN-LIKE"/>
    <property type="match status" value="1"/>
</dbReference>
<dbReference type="InterPro" id="IPR043128">
    <property type="entry name" value="Rev_trsase/Diguanyl_cyclase"/>
</dbReference>
<comment type="caution">
    <text evidence="3">The sequence shown here is derived from an EMBL/GenBank/DDBJ whole genome shotgun (WGS) entry which is preliminary data.</text>
</comment>
<dbReference type="InterPro" id="IPR041577">
    <property type="entry name" value="RT_RNaseH_2"/>
</dbReference>
<sequence length="162" mass="18482">MQCPKHVLEMHAKHFLRFIGGLHGGLHGQLHNRCIETNLVLNFEKYYFMVTEGIVLGHLVSSRGIEVDKAKINIITSLPNPASMREVRFYRCFVKNFSKIILPLSKLLQKDAEFAFNKECIQAFQELKTRLTSTPIFQAPNWELLFELMCDASNSALGAVLD</sequence>
<keyword evidence="4" id="KW-1185">Reference proteome</keyword>
<dbReference type="EMBL" id="QJKJ01002540">
    <property type="protein sequence ID" value="RDY02422.1"/>
    <property type="molecule type" value="Genomic_DNA"/>
</dbReference>
<accession>A0A371HI69</accession>
<organism evidence="3 4">
    <name type="scientific">Mucuna pruriens</name>
    <name type="common">Velvet bean</name>
    <name type="synonym">Dolichos pruriens</name>
    <dbReference type="NCBI Taxonomy" id="157652"/>
    <lineage>
        <taxon>Eukaryota</taxon>
        <taxon>Viridiplantae</taxon>
        <taxon>Streptophyta</taxon>
        <taxon>Embryophyta</taxon>
        <taxon>Tracheophyta</taxon>
        <taxon>Spermatophyta</taxon>
        <taxon>Magnoliopsida</taxon>
        <taxon>eudicotyledons</taxon>
        <taxon>Gunneridae</taxon>
        <taxon>Pentapetalae</taxon>
        <taxon>rosids</taxon>
        <taxon>fabids</taxon>
        <taxon>Fabales</taxon>
        <taxon>Fabaceae</taxon>
        <taxon>Papilionoideae</taxon>
        <taxon>50 kb inversion clade</taxon>
        <taxon>NPAAA clade</taxon>
        <taxon>indigoferoid/millettioid clade</taxon>
        <taxon>Phaseoleae</taxon>
        <taxon>Mucuna</taxon>
    </lineage>
</organism>
<dbReference type="Gene3D" id="3.30.70.270">
    <property type="match status" value="2"/>
</dbReference>
<reference evidence="3" key="1">
    <citation type="submission" date="2018-05" db="EMBL/GenBank/DDBJ databases">
        <title>Draft genome of Mucuna pruriens seed.</title>
        <authorList>
            <person name="Nnadi N.E."/>
            <person name="Vos R."/>
            <person name="Hasami M.H."/>
            <person name="Devisetty U.K."/>
            <person name="Aguiy J.C."/>
        </authorList>
    </citation>
    <scope>NUCLEOTIDE SEQUENCE [LARGE SCALE GENOMIC DNA]</scope>
    <source>
        <strain evidence="3">JCA_2017</strain>
    </source>
</reference>
<feature type="domain" description="Reverse transcriptase/retrotransposon-derived protein RNase H-like" evidence="2">
    <location>
        <begin position="116"/>
        <end position="161"/>
    </location>
</feature>
<evidence type="ECO:0000256" key="1">
    <source>
        <dbReference type="ARBA" id="ARBA00023268"/>
    </source>
</evidence>
<dbReference type="PANTHER" id="PTHR37984">
    <property type="entry name" value="PROTEIN CBG26694"/>
    <property type="match status" value="1"/>
</dbReference>